<feature type="compositionally biased region" description="Pro residues" evidence="1">
    <location>
        <begin position="15"/>
        <end position="29"/>
    </location>
</feature>
<feature type="domain" description="Phosphoribulokinase/uridine kinase" evidence="2">
    <location>
        <begin position="118"/>
        <end position="192"/>
    </location>
</feature>
<reference evidence="3" key="4">
    <citation type="submission" date="2019-03" db="UniProtKB">
        <authorList>
            <consortium name="EnsemblPlants"/>
        </authorList>
    </citation>
    <scope>IDENTIFICATION</scope>
</reference>
<evidence type="ECO:0000256" key="1">
    <source>
        <dbReference type="SAM" id="MobiDB-lite"/>
    </source>
</evidence>
<dbReference type="Gene3D" id="3.40.50.300">
    <property type="entry name" value="P-loop containing nucleotide triphosphate hydrolases"/>
    <property type="match status" value="1"/>
</dbReference>
<dbReference type="GO" id="GO:0005524">
    <property type="term" value="F:ATP binding"/>
    <property type="evidence" value="ECO:0007669"/>
    <property type="project" value="InterPro"/>
</dbReference>
<keyword evidence="4" id="KW-1185">Reference proteome</keyword>
<organism evidence="3 4">
    <name type="scientific">Aegilops tauschii subsp. strangulata</name>
    <name type="common">Goatgrass</name>
    <dbReference type="NCBI Taxonomy" id="200361"/>
    <lineage>
        <taxon>Eukaryota</taxon>
        <taxon>Viridiplantae</taxon>
        <taxon>Streptophyta</taxon>
        <taxon>Embryophyta</taxon>
        <taxon>Tracheophyta</taxon>
        <taxon>Spermatophyta</taxon>
        <taxon>Magnoliopsida</taxon>
        <taxon>Liliopsida</taxon>
        <taxon>Poales</taxon>
        <taxon>Poaceae</taxon>
        <taxon>BOP clade</taxon>
        <taxon>Pooideae</taxon>
        <taxon>Triticodae</taxon>
        <taxon>Triticeae</taxon>
        <taxon>Triticinae</taxon>
        <taxon>Aegilops</taxon>
    </lineage>
</organism>
<dbReference type="Gramene" id="AET2Gv20604600.4">
    <property type="protein sequence ID" value="AET2Gv20604600.4"/>
    <property type="gene ID" value="AET2Gv20604600"/>
</dbReference>
<dbReference type="InterPro" id="IPR027417">
    <property type="entry name" value="P-loop_NTPase"/>
</dbReference>
<reference evidence="4" key="1">
    <citation type="journal article" date="2014" name="Science">
        <title>Ancient hybridizations among the ancestral genomes of bread wheat.</title>
        <authorList>
            <consortium name="International Wheat Genome Sequencing Consortium,"/>
            <person name="Marcussen T."/>
            <person name="Sandve S.R."/>
            <person name="Heier L."/>
            <person name="Spannagl M."/>
            <person name="Pfeifer M."/>
            <person name="Jakobsen K.S."/>
            <person name="Wulff B.B."/>
            <person name="Steuernagel B."/>
            <person name="Mayer K.F."/>
            <person name="Olsen O.A."/>
        </authorList>
    </citation>
    <scope>NUCLEOTIDE SEQUENCE [LARGE SCALE GENOMIC DNA]</scope>
    <source>
        <strain evidence="4">cv. AL8/78</strain>
    </source>
</reference>
<dbReference type="AlphaFoldDB" id="A0A453BR75"/>
<proteinExistence type="predicted"/>
<dbReference type="Proteomes" id="UP000015105">
    <property type="component" value="Chromosome 2D"/>
</dbReference>
<dbReference type="CDD" id="cd02028">
    <property type="entry name" value="UMPK_like"/>
    <property type="match status" value="1"/>
</dbReference>
<evidence type="ECO:0000259" key="2">
    <source>
        <dbReference type="Pfam" id="PF00485"/>
    </source>
</evidence>
<name>A0A453BR75_AEGTS</name>
<evidence type="ECO:0000313" key="4">
    <source>
        <dbReference type="Proteomes" id="UP000015105"/>
    </source>
</evidence>
<reference evidence="4" key="2">
    <citation type="journal article" date="2017" name="Nat. Plants">
        <title>The Aegilops tauschii genome reveals multiple impacts of transposons.</title>
        <authorList>
            <person name="Zhao G."/>
            <person name="Zou C."/>
            <person name="Li K."/>
            <person name="Wang K."/>
            <person name="Li T."/>
            <person name="Gao L."/>
            <person name="Zhang X."/>
            <person name="Wang H."/>
            <person name="Yang Z."/>
            <person name="Liu X."/>
            <person name="Jiang W."/>
            <person name="Mao L."/>
            <person name="Kong X."/>
            <person name="Jiao Y."/>
            <person name="Jia J."/>
        </authorList>
    </citation>
    <scope>NUCLEOTIDE SEQUENCE [LARGE SCALE GENOMIC DNA]</scope>
    <source>
        <strain evidence="4">cv. AL8/78</strain>
    </source>
</reference>
<reference evidence="3" key="3">
    <citation type="journal article" date="2017" name="Nature">
        <title>Genome sequence of the progenitor of the wheat D genome Aegilops tauschii.</title>
        <authorList>
            <person name="Luo M.C."/>
            <person name="Gu Y.Q."/>
            <person name="Puiu D."/>
            <person name="Wang H."/>
            <person name="Twardziok S.O."/>
            <person name="Deal K.R."/>
            <person name="Huo N."/>
            <person name="Zhu T."/>
            <person name="Wang L."/>
            <person name="Wang Y."/>
            <person name="McGuire P.E."/>
            <person name="Liu S."/>
            <person name="Long H."/>
            <person name="Ramasamy R.K."/>
            <person name="Rodriguez J.C."/>
            <person name="Van S.L."/>
            <person name="Yuan L."/>
            <person name="Wang Z."/>
            <person name="Xia Z."/>
            <person name="Xiao L."/>
            <person name="Anderson O.D."/>
            <person name="Ouyang S."/>
            <person name="Liang Y."/>
            <person name="Zimin A.V."/>
            <person name="Pertea G."/>
            <person name="Qi P."/>
            <person name="Bennetzen J.L."/>
            <person name="Dai X."/>
            <person name="Dawson M.W."/>
            <person name="Muller H.G."/>
            <person name="Kugler K."/>
            <person name="Rivarola-Duarte L."/>
            <person name="Spannagl M."/>
            <person name="Mayer K.F.X."/>
            <person name="Lu F.H."/>
            <person name="Bevan M.W."/>
            <person name="Leroy P."/>
            <person name="Li P."/>
            <person name="You F.M."/>
            <person name="Sun Q."/>
            <person name="Liu Z."/>
            <person name="Lyons E."/>
            <person name="Wicker T."/>
            <person name="Salzberg S.L."/>
            <person name="Devos K.M."/>
            <person name="Dvorak J."/>
        </authorList>
    </citation>
    <scope>NUCLEOTIDE SEQUENCE [LARGE SCALE GENOMIC DNA]</scope>
    <source>
        <strain evidence="3">cv. AL8/78</strain>
    </source>
</reference>
<dbReference type="EnsemblPlants" id="AET2Gv20604600.4">
    <property type="protein sequence ID" value="AET2Gv20604600.4"/>
    <property type="gene ID" value="AET2Gv20604600"/>
</dbReference>
<sequence length="217" mass="23088">MDADLLQRCLEAGGLPPPPCGKPSPPSPPSLFSSITPPLIPPAAFDAVIRPRLLPPREGDPGAAGAQGWPCVVTVGIGGPTGSGKTSLAEKVASVLGCVVIVSMENYRTGAGADEGSDIDSIDFDALACNLQDLVKGKDTLMPLVDFQEKKRTGWRQLKISSSGVVIVDGAYALHSTLRSLLDIRVAVIRIDNSFVCSFREPYYKLKCKNEFQMTTM</sequence>
<dbReference type="PANTHER" id="PTHR10285">
    <property type="entry name" value="URIDINE KINASE"/>
    <property type="match status" value="1"/>
</dbReference>
<reference evidence="3" key="5">
    <citation type="journal article" date="2021" name="G3 (Bethesda)">
        <title>Aegilops tauschii genome assembly Aet v5.0 features greater sequence contiguity and improved annotation.</title>
        <authorList>
            <person name="Wang L."/>
            <person name="Zhu T."/>
            <person name="Rodriguez J.C."/>
            <person name="Deal K.R."/>
            <person name="Dubcovsky J."/>
            <person name="McGuire P.E."/>
            <person name="Lux T."/>
            <person name="Spannagl M."/>
            <person name="Mayer K.F.X."/>
            <person name="Baldrich P."/>
            <person name="Meyers B.C."/>
            <person name="Huo N."/>
            <person name="Gu Y.Q."/>
            <person name="Zhou H."/>
            <person name="Devos K.M."/>
            <person name="Bennetzen J.L."/>
            <person name="Unver T."/>
            <person name="Budak H."/>
            <person name="Gulick P.J."/>
            <person name="Galiba G."/>
            <person name="Kalapos B."/>
            <person name="Nelson D.R."/>
            <person name="Li P."/>
            <person name="You F.M."/>
            <person name="Luo M.C."/>
            <person name="Dvorak J."/>
        </authorList>
    </citation>
    <scope>NUCLEOTIDE SEQUENCE [LARGE SCALE GENOMIC DNA]</scope>
    <source>
        <strain evidence="3">cv. AL8/78</strain>
    </source>
</reference>
<evidence type="ECO:0000313" key="3">
    <source>
        <dbReference type="EnsemblPlants" id="AET2Gv20604600.4"/>
    </source>
</evidence>
<dbReference type="GO" id="GO:0016301">
    <property type="term" value="F:kinase activity"/>
    <property type="evidence" value="ECO:0007669"/>
    <property type="project" value="InterPro"/>
</dbReference>
<dbReference type="InterPro" id="IPR006083">
    <property type="entry name" value="PRK/URK"/>
</dbReference>
<dbReference type="Pfam" id="PF00485">
    <property type="entry name" value="PRK"/>
    <property type="match status" value="1"/>
</dbReference>
<dbReference type="SUPFAM" id="SSF52540">
    <property type="entry name" value="P-loop containing nucleoside triphosphate hydrolases"/>
    <property type="match status" value="1"/>
</dbReference>
<protein>
    <recommendedName>
        <fullName evidence="2">Phosphoribulokinase/uridine kinase domain-containing protein</fullName>
    </recommendedName>
</protein>
<feature type="region of interest" description="Disordered" evidence="1">
    <location>
        <begin position="12"/>
        <end position="35"/>
    </location>
</feature>
<accession>A0A453BR75</accession>